<sequence>MATNSPARNIDRTNGTGTGQTPDDVNTQHEHQQPSEDGTEPPWIDSDDHSQDNEPISSESSMVDSDDMSGQAGESDGLARYEHLQEDPWTPEILQASTEDNSRAGFGQFPHFQWNNFASESRPNGIVSRANFEEAEAEDGEEQESNGVDDEESYSD</sequence>
<evidence type="ECO:0000313" key="3">
    <source>
        <dbReference type="Proteomes" id="UP000799302"/>
    </source>
</evidence>
<evidence type="ECO:0000313" key="2">
    <source>
        <dbReference type="EMBL" id="KAF2674440.1"/>
    </source>
</evidence>
<dbReference type="EMBL" id="MU004230">
    <property type="protein sequence ID" value="KAF2674440.1"/>
    <property type="molecule type" value="Genomic_DNA"/>
</dbReference>
<feature type="region of interest" description="Disordered" evidence="1">
    <location>
        <begin position="1"/>
        <end position="156"/>
    </location>
</feature>
<evidence type="ECO:0000256" key="1">
    <source>
        <dbReference type="SAM" id="MobiDB-lite"/>
    </source>
</evidence>
<name>A0A6A6URR1_9PEZI</name>
<accession>A0A6A6URR1</accession>
<feature type="compositionally biased region" description="Acidic residues" evidence="1">
    <location>
        <begin position="133"/>
        <end position="156"/>
    </location>
</feature>
<gene>
    <name evidence="2" type="ORF">BT63DRAFT_449431</name>
</gene>
<protein>
    <submittedName>
        <fullName evidence="2">Uncharacterized protein</fullName>
    </submittedName>
</protein>
<proteinExistence type="predicted"/>
<dbReference type="Proteomes" id="UP000799302">
    <property type="component" value="Unassembled WGS sequence"/>
</dbReference>
<feature type="compositionally biased region" description="Polar residues" evidence="1">
    <location>
        <begin position="1"/>
        <end position="25"/>
    </location>
</feature>
<feature type="compositionally biased region" description="Basic and acidic residues" evidence="1">
    <location>
        <begin position="77"/>
        <end position="86"/>
    </location>
</feature>
<dbReference type="AlphaFoldDB" id="A0A6A6URR1"/>
<organism evidence="2 3">
    <name type="scientific">Microthyrium microscopicum</name>
    <dbReference type="NCBI Taxonomy" id="703497"/>
    <lineage>
        <taxon>Eukaryota</taxon>
        <taxon>Fungi</taxon>
        <taxon>Dikarya</taxon>
        <taxon>Ascomycota</taxon>
        <taxon>Pezizomycotina</taxon>
        <taxon>Dothideomycetes</taxon>
        <taxon>Dothideomycetes incertae sedis</taxon>
        <taxon>Microthyriales</taxon>
        <taxon>Microthyriaceae</taxon>
        <taxon>Microthyrium</taxon>
    </lineage>
</organism>
<feature type="compositionally biased region" description="Polar residues" evidence="1">
    <location>
        <begin position="113"/>
        <end position="122"/>
    </location>
</feature>
<reference evidence="2" key="1">
    <citation type="journal article" date="2020" name="Stud. Mycol.">
        <title>101 Dothideomycetes genomes: a test case for predicting lifestyles and emergence of pathogens.</title>
        <authorList>
            <person name="Haridas S."/>
            <person name="Albert R."/>
            <person name="Binder M."/>
            <person name="Bloem J."/>
            <person name="Labutti K."/>
            <person name="Salamov A."/>
            <person name="Andreopoulos B."/>
            <person name="Baker S."/>
            <person name="Barry K."/>
            <person name="Bills G."/>
            <person name="Bluhm B."/>
            <person name="Cannon C."/>
            <person name="Castanera R."/>
            <person name="Culley D."/>
            <person name="Daum C."/>
            <person name="Ezra D."/>
            <person name="Gonzalez J."/>
            <person name="Henrissat B."/>
            <person name="Kuo A."/>
            <person name="Liang C."/>
            <person name="Lipzen A."/>
            <person name="Lutzoni F."/>
            <person name="Magnuson J."/>
            <person name="Mondo S."/>
            <person name="Nolan M."/>
            <person name="Ohm R."/>
            <person name="Pangilinan J."/>
            <person name="Park H.-J."/>
            <person name="Ramirez L."/>
            <person name="Alfaro M."/>
            <person name="Sun H."/>
            <person name="Tritt A."/>
            <person name="Yoshinaga Y."/>
            <person name="Zwiers L.-H."/>
            <person name="Turgeon B."/>
            <person name="Goodwin S."/>
            <person name="Spatafora J."/>
            <person name="Crous P."/>
            <person name="Grigoriev I."/>
        </authorList>
    </citation>
    <scope>NUCLEOTIDE SEQUENCE</scope>
    <source>
        <strain evidence="2">CBS 115976</strain>
    </source>
</reference>
<keyword evidence="3" id="KW-1185">Reference proteome</keyword>